<proteinExistence type="predicted"/>
<organism evidence="2 3">
    <name type="scientific">Mycoplasma haematolamae (strain Purdue)</name>
    <dbReference type="NCBI Taxonomy" id="1212765"/>
    <lineage>
        <taxon>Bacteria</taxon>
        <taxon>Bacillati</taxon>
        <taxon>Mycoplasmatota</taxon>
        <taxon>Mollicutes</taxon>
        <taxon>Mycoplasmataceae</taxon>
        <taxon>Mycoplasma</taxon>
    </lineage>
</organism>
<dbReference type="KEGG" id="mhl:MHLP_01220"/>
<feature type="region of interest" description="Disordered" evidence="1">
    <location>
        <begin position="54"/>
        <end position="74"/>
    </location>
</feature>
<dbReference type="EMBL" id="CP003731">
    <property type="protein sequence ID" value="AFO51824.1"/>
    <property type="molecule type" value="Genomic_DNA"/>
</dbReference>
<dbReference type="STRING" id="1212765.MHLP_01220"/>
<accession>I7CIX6</accession>
<sequence>MSYKRASTIAGAFLATGGVGSAGSIFYLASIDKNKGAREEVPISVSERVSEAGIGNVSESRDDVEDADLDESEGETQTYEFFFKGEEEVKKQITCSVGLKPEFSEWNGSVYLGCELEGNEQSIHSGILLGKENIVTCTYQVTQGAFECSCKSNREYFFEKGKRRDMLFVKNV</sequence>
<dbReference type="HOGENOM" id="CLU_121396_0_0_14"/>
<reference evidence="3" key="2">
    <citation type="submission" date="2012-07" db="EMBL/GenBank/DDBJ databases">
        <title>Complete genome sequence of 'Candidatus Mycoplasma haemolamae'.</title>
        <authorList>
            <person name="Guimaraes A.M.S."/>
            <person name="Toth B."/>
            <person name="Santos A.P."/>
            <person name="Nascimento N.C."/>
            <person name="Sojka J.E."/>
            <person name="Messick J.B."/>
        </authorList>
    </citation>
    <scope>NUCLEOTIDE SEQUENCE [LARGE SCALE GENOMIC DNA]</scope>
    <source>
        <strain evidence="3">Purdue</strain>
    </source>
</reference>
<dbReference type="AlphaFoldDB" id="I7CIX6"/>
<protein>
    <submittedName>
        <fullName evidence="2">Uncharacterized protein</fullName>
    </submittedName>
</protein>
<evidence type="ECO:0000313" key="2">
    <source>
        <dbReference type="EMBL" id="AFO51824.1"/>
    </source>
</evidence>
<name>I7CIX6_MYCHA</name>
<gene>
    <name evidence="2" type="ordered locus">MHLP_01220</name>
</gene>
<feature type="compositionally biased region" description="Acidic residues" evidence="1">
    <location>
        <begin position="62"/>
        <end position="74"/>
    </location>
</feature>
<evidence type="ECO:0000313" key="3">
    <source>
        <dbReference type="Proteomes" id="UP000006502"/>
    </source>
</evidence>
<evidence type="ECO:0000256" key="1">
    <source>
        <dbReference type="SAM" id="MobiDB-lite"/>
    </source>
</evidence>
<dbReference type="PATRIC" id="fig|1212765.3.peg.274"/>
<dbReference type="Proteomes" id="UP000006502">
    <property type="component" value="Chromosome"/>
</dbReference>
<reference evidence="2 3" key="1">
    <citation type="journal article" date="2012" name="J. Bacteriol.">
        <title>Genome Sequence of "Candidatus Mycoplasma haemolamae" Strain Purdue, a Red Blood Cell Pathogen of Alpacas (Vicugna pacos) and Llamas (Lama glama).</title>
        <authorList>
            <person name="Guimaraes A.M."/>
            <person name="Toth B."/>
            <person name="Santos A.P."/>
            <person name="do Nascimento N.C."/>
            <person name="Kritchevsky J.E."/>
            <person name="Messick J.B."/>
        </authorList>
    </citation>
    <scope>NUCLEOTIDE SEQUENCE [LARGE SCALE GENOMIC DNA]</scope>
    <source>
        <strain evidence="2 3">Purdue</strain>
    </source>
</reference>
<keyword evidence="3" id="KW-1185">Reference proteome</keyword>